<dbReference type="InterPro" id="IPR016117">
    <property type="entry name" value="ArgJ-like_dom_sf"/>
</dbReference>
<dbReference type="Pfam" id="PF01960">
    <property type="entry name" value="ArgJ"/>
    <property type="match status" value="1"/>
</dbReference>
<dbReference type="GO" id="GO:0004358">
    <property type="term" value="F:L-glutamate N-acetyltransferase activity, acting on acetyl-L-ornithine as donor"/>
    <property type="evidence" value="ECO:0007669"/>
    <property type="project" value="InterPro"/>
</dbReference>
<dbReference type="EMBL" id="AP021906">
    <property type="protein sequence ID" value="BBP88442.1"/>
    <property type="molecule type" value="Genomic_DNA"/>
</dbReference>
<comment type="subunit">
    <text evidence="1">Heterotetramer of two alpha and two beta chains.</text>
</comment>
<evidence type="ECO:0000313" key="2">
    <source>
        <dbReference type="EMBL" id="BBP88442.1"/>
    </source>
</evidence>
<reference evidence="2 3" key="1">
    <citation type="submission" date="2019-12" db="EMBL/GenBank/DDBJ databases">
        <title>Full genome sequence of a Bacillus safensis strain isolated from commercially available natto in Indonesia.</title>
        <authorList>
            <person name="Yoshida M."/>
            <person name="Uomi M."/>
            <person name="Waturangi D."/>
            <person name="Ekaputri J.J."/>
            <person name="Setiamarga D.H.E."/>
        </authorList>
    </citation>
    <scope>NUCLEOTIDE SEQUENCE [LARGE SCALE GENOMIC DNA]</scope>
    <source>
        <strain evidence="2 3">IDN1</strain>
    </source>
</reference>
<proteinExistence type="predicted"/>
<dbReference type="GO" id="GO:0006526">
    <property type="term" value="P:L-arginine biosynthetic process"/>
    <property type="evidence" value="ECO:0007669"/>
    <property type="project" value="InterPro"/>
</dbReference>
<dbReference type="InterPro" id="IPR002813">
    <property type="entry name" value="Arg_biosynth_ArgJ"/>
</dbReference>
<name>A0A5S9M749_BACIA</name>
<dbReference type="SUPFAM" id="SSF56266">
    <property type="entry name" value="DmpA/ArgJ-like"/>
    <property type="match status" value="1"/>
</dbReference>
<gene>
    <name evidence="2" type="ORF">BsIDN1_20600</name>
</gene>
<organism evidence="2 3">
    <name type="scientific">Bacillus safensis</name>
    <dbReference type="NCBI Taxonomy" id="561879"/>
    <lineage>
        <taxon>Bacteria</taxon>
        <taxon>Bacillati</taxon>
        <taxon>Bacillota</taxon>
        <taxon>Bacilli</taxon>
        <taxon>Bacillales</taxon>
        <taxon>Bacillaceae</taxon>
        <taxon>Bacillus</taxon>
    </lineage>
</organism>
<dbReference type="Gene3D" id="3.60.70.12">
    <property type="entry name" value="L-amino peptidase D-ALA esterase/amidase"/>
    <property type="match status" value="1"/>
</dbReference>
<accession>A0A5S9M749</accession>
<protein>
    <submittedName>
        <fullName evidence="2">Uncharacterized protein</fullName>
    </submittedName>
</protein>
<evidence type="ECO:0000256" key="1">
    <source>
        <dbReference type="ARBA" id="ARBA00011475"/>
    </source>
</evidence>
<dbReference type="Proteomes" id="UP000464658">
    <property type="component" value="Chromosome"/>
</dbReference>
<evidence type="ECO:0000313" key="3">
    <source>
        <dbReference type="Proteomes" id="UP000464658"/>
    </source>
</evidence>
<sequence length="55" mass="5879">MQAACADMLGVAPDYIAVSSTGVIGECLEMDKIKKGIADLKKSKKPKKAILKKRS</sequence>
<dbReference type="AlphaFoldDB" id="A0A5S9M749"/>